<sequence>MKSHRNWLSGAGLYLLSLPAFCVSVVAVHQPGKTAPLIHADTLSQLVTQPQLAHAWWNGAVIATPAATLRAQQAQQQVLAALSAWQCRADGRQADAIRAVTAQIRSLRIAGRQFVSLDPDVVRTRDRGDRPLAGRYDLWLSPEPHTVTLMGAVAAPTKLAWRPGASIDDYLQGQQRLAGADQNNVTVIDPDGSTVIAPVAYWNARHTEAEPGAVLWVGFAPRAVPDDFSGLNEQIVALLTRRIPD</sequence>
<protein>
    <submittedName>
        <fullName evidence="3">Capsule biosynthesis GfcC family protein</fullName>
    </submittedName>
</protein>
<dbReference type="AlphaFoldDB" id="A0AAE4IW54"/>
<evidence type="ECO:0000313" key="4">
    <source>
        <dbReference type="Proteomes" id="UP001248822"/>
    </source>
</evidence>
<dbReference type="Gene3D" id="3.10.560.10">
    <property type="entry name" value="Outer membrane lipoprotein wza domain like"/>
    <property type="match status" value="1"/>
</dbReference>
<feature type="domain" description="Capsule biosynthesis GfcC-like C-terminal" evidence="1">
    <location>
        <begin position="157"/>
        <end position="244"/>
    </location>
</feature>
<dbReference type="Pfam" id="PF20616">
    <property type="entry name" value="Caps_syn_GfcC_N"/>
    <property type="match status" value="1"/>
</dbReference>
<proteinExistence type="predicted"/>
<reference evidence="3" key="1">
    <citation type="submission" date="2022-12" db="EMBL/GenBank/DDBJ databases">
        <title>NDM-1 containing novel ST 2018 Pseudenterobacter timonensis.</title>
        <authorList>
            <person name="Halder G."/>
            <person name="Mandal S."/>
            <person name="Dutta S."/>
        </authorList>
    </citation>
    <scope>NUCLEOTIDE SEQUENCE</scope>
    <source>
        <strain evidence="3">CNCI147</strain>
    </source>
</reference>
<dbReference type="EMBL" id="JAQGEC010000017">
    <property type="protein sequence ID" value="MDR9892045.1"/>
    <property type="molecule type" value="Genomic_DNA"/>
</dbReference>
<evidence type="ECO:0000259" key="1">
    <source>
        <dbReference type="Pfam" id="PF06251"/>
    </source>
</evidence>
<name>A0AAE4IW54_9ENTR</name>
<dbReference type="Pfam" id="PF06251">
    <property type="entry name" value="Caps_syn_GfcC_C"/>
    <property type="match status" value="1"/>
</dbReference>
<evidence type="ECO:0000259" key="2">
    <source>
        <dbReference type="Pfam" id="PF20616"/>
    </source>
</evidence>
<dbReference type="Gene3D" id="6.10.250.2280">
    <property type="match status" value="2"/>
</dbReference>
<dbReference type="RefSeq" id="WP_310827177.1">
    <property type="nucleotide sequence ID" value="NZ_JAQGEC010000017.1"/>
</dbReference>
<dbReference type="Proteomes" id="UP001248822">
    <property type="component" value="Unassembled WGS sequence"/>
</dbReference>
<dbReference type="InterPro" id="IPR046459">
    <property type="entry name" value="Caps_syn_GfcC_N"/>
</dbReference>
<organism evidence="3 4">
    <name type="scientific">Pseudenterobacter timonensis</name>
    <dbReference type="NCBI Taxonomy" id="1755099"/>
    <lineage>
        <taxon>Bacteria</taxon>
        <taxon>Pseudomonadati</taxon>
        <taxon>Pseudomonadota</taxon>
        <taxon>Gammaproteobacteria</taxon>
        <taxon>Enterobacterales</taxon>
        <taxon>Enterobacteriaceae</taxon>
        <taxon>Pseudenterobacter</taxon>
    </lineage>
</organism>
<evidence type="ECO:0000313" key="3">
    <source>
        <dbReference type="EMBL" id="MDR9892045.1"/>
    </source>
</evidence>
<gene>
    <name evidence="3" type="ORF">O7047_17645</name>
</gene>
<comment type="caution">
    <text evidence="3">The sequence shown here is derived from an EMBL/GenBank/DDBJ whole genome shotgun (WGS) entry which is preliminary data.</text>
</comment>
<dbReference type="InterPro" id="IPR010425">
    <property type="entry name" value="Caps_synth_GfcC-like_C"/>
</dbReference>
<feature type="domain" description="Capsule biosynthesis GfcC-like N-terminal" evidence="2">
    <location>
        <begin position="26"/>
        <end position="142"/>
    </location>
</feature>
<accession>A0AAE4IW54</accession>